<evidence type="ECO:0000259" key="2">
    <source>
        <dbReference type="Pfam" id="PF00134"/>
    </source>
</evidence>
<evidence type="ECO:0000313" key="3">
    <source>
        <dbReference type="EMBL" id="EQC30023.1"/>
    </source>
</evidence>
<dbReference type="InParanoid" id="T0RCT7"/>
<dbReference type="GeneID" id="19953030"/>
<dbReference type="InterPro" id="IPR036915">
    <property type="entry name" value="Cyclin-like_sf"/>
</dbReference>
<feature type="domain" description="Cyclin N-terminal" evidence="2">
    <location>
        <begin position="71"/>
        <end position="214"/>
    </location>
</feature>
<reference evidence="3 4" key="1">
    <citation type="submission" date="2012-04" db="EMBL/GenBank/DDBJ databases">
        <title>The Genome Sequence of Saprolegnia declina VS20.</title>
        <authorList>
            <consortium name="The Broad Institute Genome Sequencing Platform"/>
            <person name="Russ C."/>
            <person name="Nusbaum C."/>
            <person name="Tyler B."/>
            <person name="van West P."/>
            <person name="Dieguez-Uribeondo J."/>
            <person name="de Bruijn I."/>
            <person name="Tripathy S."/>
            <person name="Jiang R."/>
            <person name="Young S.K."/>
            <person name="Zeng Q."/>
            <person name="Gargeya S."/>
            <person name="Fitzgerald M."/>
            <person name="Haas B."/>
            <person name="Abouelleil A."/>
            <person name="Alvarado L."/>
            <person name="Arachchi H.M."/>
            <person name="Berlin A."/>
            <person name="Chapman S.B."/>
            <person name="Goldberg J."/>
            <person name="Griggs A."/>
            <person name="Gujja S."/>
            <person name="Hansen M."/>
            <person name="Howarth C."/>
            <person name="Imamovic A."/>
            <person name="Larimer J."/>
            <person name="McCowen C."/>
            <person name="Montmayeur A."/>
            <person name="Murphy C."/>
            <person name="Neiman D."/>
            <person name="Pearson M."/>
            <person name="Priest M."/>
            <person name="Roberts A."/>
            <person name="Saif S."/>
            <person name="Shea T."/>
            <person name="Sisk P."/>
            <person name="Sykes S."/>
            <person name="Wortman J."/>
            <person name="Nusbaum C."/>
            <person name="Birren B."/>
        </authorList>
    </citation>
    <scope>NUCLEOTIDE SEQUENCE [LARGE SCALE GENOMIC DNA]</scope>
    <source>
        <strain evidence="3 4">VS20</strain>
    </source>
</reference>
<accession>T0RCT7</accession>
<dbReference type="Gene3D" id="1.10.472.10">
    <property type="entry name" value="Cyclin-like"/>
    <property type="match status" value="1"/>
</dbReference>
<feature type="region of interest" description="Disordered" evidence="1">
    <location>
        <begin position="164"/>
        <end position="186"/>
    </location>
</feature>
<dbReference type="AlphaFoldDB" id="T0RCT7"/>
<dbReference type="PANTHER" id="PTHR10177">
    <property type="entry name" value="CYCLINS"/>
    <property type="match status" value="1"/>
</dbReference>
<dbReference type="Proteomes" id="UP000030762">
    <property type="component" value="Unassembled WGS sequence"/>
</dbReference>
<keyword evidence="4" id="KW-1185">Reference proteome</keyword>
<sequence length="486" mass="54548">MYASTFLGLHADTKGDAHFRTGAMGNAMALDTIELDVEMIQNYRYREMQDEYAVHLYAQNAIATPTLDWSIFHTARGRLVHRIFSTGSALGLKRETCHLACSYMTRVFLSSWLARGQIFAPNFAKTAEHPNILMAATVLVLASKIEEVNPPSVTDILEAVQRESGETVPDHAKAKGKGKRGGRSKKVTAPSIYTTKEDVIAHEEALLKQLKWKLYPATPITWLLLAMDGLGLYKEPSSPPSPAVYNSPCYVGYEYGGSYDYADKLRKDESRLQRAKERMTVFHLACNLLDVATLDSFSINFLPSVLGGAALFLLAPTHNLYALSHLLLVKPENVWECVVWMQHYLPYVTQPVPLSVHAQFQSKLAKVPQEDRYAVQVLSTSTAFGTLVFYPMAHSSPQAMLLKTPPSPQEPVYEPESEWSPSTYFTQHQPSLLSNQQHLNQQHQTSYAYEPEAYTNDQLAMGRDPYYSAYHPQWAATTWVPSPSYN</sequence>
<dbReference type="OMA" id="LKRETCH"/>
<dbReference type="OrthoDB" id="5590282at2759"/>
<evidence type="ECO:0000256" key="1">
    <source>
        <dbReference type="SAM" id="MobiDB-lite"/>
    </source>
</evidence>
<gene>
    <name evidence="3" type="ORF">SDRG_12303</name>
</gene>
<dbReference type="InterPro" id="IPR039361">
    <property type="entry name" value="Cyclin"/>
</dbReference>
<dbReference type="SUPFAM" id="SSF47954">
    <property type="entry name" value="Cyclin-like"/>
    <property type="match status" value="2"/>
</dbReference>
<dbReference type="RefSeq" id="XP_008616590.1">
    <property type="nucleotide sequence ID" value="XM_008618368.1"/>
</dbReference>
<dbReference type="EMBL" id="JH767179">
    <property type="protein sequence ID" value="EQC30023.1"/>
    <property type="molecule type" value="Genomic_DNA"/>
</dbReference>
<dbReference type="VEuPathDB" id="FungiDB:SDRG_12303"/>
<name>T0RCT7_SAPDV</name>
<protein>
    <recommendedName>
        <fullName evidence="2">Cyclin N-terminal domain-containing protein</fullName>
    </recommendedName>
</protein>
<dbReference type="Pfam" id="PF00134">
    <property type="entry name" value="Cyclin_N"/>
    <property type="match status" value="1"/>
</dbReference>
<dbReference type="InterPro" id="IPR006671">
    <property type="entry name" value="Cyclin_N"/>
</dbReference>
<organism evidence="3 4">
    <name type="scientific">Saprolegnia diclina (strain VS20)</name>
    <dbReference type="NCBI Taxonomy" id="1156394"/>
    <lineage>
        <taxon>Eukaryota</taxon>
        <taxon>Sar</taxon>
        <taxon>Stramenopiles</taxon>
        <taxon>Oomycota</taxon>
        <taxon>Saprolegniomycetes</taxon>
        <taxon>Saprolegniales</taxon>
        <taxon>Saprolegniaceae</taxon>
        <taxon>Saprolegnia</taxon>
    </lineage>
</organism>
<evidence type="ECO:0000313" key="4">
    <source>
        <dbReference type="Proteomes" id="UP000030762"/>
    </source>
</evidence>
<dbReference type="STRING" id="1156394.T0RCT7"/>
<feature type="compositionally biased region" description="Basic residues" evidence="1">
    <location>
        <begin position="174"/>
        <end position="186"/>
    </location>
</feature>
<feature type="compositionally biased region" description="Basic and acidic residues" evidence="1">
    <location>
        <begin position="164"/>
        <end position="173"/>
    </location>
</feature>
<proteinExistence type="predicted"/>